<organism evidence="1 2">
    <name type="scientific">Parerythrobacter lacustris</name>
    <dbReference type="NCBI Taxonomy" id="2969984"/>
    <lineage>
        <taxon>Bacteria</taxon>
        <taxon>Pseudomonadati</taxon>
        <taxon>Pseudomonadota</taxon>
        <taxon>Alphaproteobacteria</taxon>
        <taxon>Sphingomonadales</taxon>
        <taxon>Erythrobacteraceae</taxon>
        <taxon>Parerythrobacter</taxon>
    </lineage>
</organism>
<comment type="caution">
    <text evidence="1">The sequence shown here is derived from an EMBL/GenBank/DDBJ whole genome shotgun (WGS) entry which is preliminary data.</text>
</comment>
<keyword evidence="2" id="KW-1185">Reference proteome</keyword>
<evidence type="ECO:0000313" key="1">
    <source>
        <dbReference type="EMBL" id="MCR2834681.1"/>
    </source>
</evidence>
<evidence type="ECO:0000313" key="2">
    <source>
        <dbReference type="Proteomes" id="UP001206067"/>
    </source>
</evidence>
<dbReference type="InterPro" id="IPR003772">
    <property type="entry name" value="YceD"/>
</dbReference>
<gene>
    <name evidence="1" type="ORF">NSO95_12050</name>
</gene>
<dbReference type="Pfam" id="PF02620">
    <property type="entry name" value="YceD"/>
    <property type="match status" value="1"/>
</dbReference>
<reference evidence="1 2" key="1">
    <citation type="submission" date="2022-08" db="EMBL/GenBank/DDBJ databases">
        <title>Polyphasic taxonomy analysis of Qipengyuania sp.RS5-5.</title>
        <authorList>
            <person name="Xamxidin M."/>
            <person name="Wu M."/>
        </authorList>
    </citation>
    <scope>NUCLEOTIDE SEQUENCE [LARGE SCALE GENOMIC DNA]</scope>
    <source>
        <strain evidence="1 2">RS5-5</strain>
    </source>
</reference>
<accession>A0ABT1XSR8</accession>
<dbReference type="EMBL" id="JANKHH010000007">
    <property type="protein sequence ID" value="MCR2834681.1"/>
    <property type="molecule type" value="Genomic_DNA"/>
</dbReference>
<sequence>MSAPEFSRPIKARALPEAAVDLQANDTECAALAARFGISSIVSLVARVSLDHRGKAVHGEGKLAADIVQTCAISGEDFPVHIEEPIAVRFVPEGAPPETPEIEIELDASELDEIEYSGDSFDLGEAVAQTLGLAIDPYAEGPDADAARKKAGIVTDDAPSGALAEALAAFKKG</sequence>
<name>A0ABT1XSR8_9SPHN</name>
<dbReference type="Proteomes" id="UP001206067">
    <property type="component" value="Unassembled WGS sequence"/>
</dbReference>
<proteinExistence type="predicted"/>
<dbReference type="RefSeq" id="WP_257596522.1">
    <property type="nucleotide sequence ID" value="NZ_JANKHH010000007.1"/>
</dbReference>
<protein>
    <submittedName>
        <fullName evidence="1">DUF177 domain-containing protein</fullName>
    </submittedName>
</protein>